<reference evidence="2" key="1">
    <citation type="submission" date="2019-12" db="EMBL/GenBank/DDBJ databases">
        <title>Genome sequencing and annotation of Brassica cretica.</title>
        <authorList>
            <person name="Studholme D.J."/>
            <person name="Sarris P.F."/>
        </authorList>
    </citation>
    <scope>NUCLEOTIDE SEQUENCE</scope>
    <source>
        <strain evidence="2">PFS-102/07</strain>
        <tissue evidence="2">Leaf</tissue>
    </source>
</reference>
<dbReference type="AlphaFoldDB" id="A0A8S9GUQ9"/>
<feature type="compositionally biased region" description="Polar residues" evidence="1">
    <location>
        <begin position="10"/>
        <end position="38"/>
    </location>
</feature>
<sequence length="56" mass="6330">MYPKRLVTDLPSQDSDQNQRQSGAVINGSNVKWDNISVQDECPSPVNQKSEITRVR</sequence>
<accession>A0A8S9GUQ9</accession>
<dbReference type="EMBL" id="QGKY02001925">
    <property type="protein sequence ID" value="KAF2547867.1"/>
    <property type="molecule type" value="Genomic_DNA"/>
</dbReference>
<evidence type="ECO:0000256" key="1">
    <source>
        <dbReference type="SAM" id="MobiDB-lite"/>
    </source>
</evidence>
<proteinExistence type="predicted"/>
<evidence type="ECO:0000313" key="2">
    <source>
        <dbReference type="EMBL" id="KAF2547867.1"/>
    </source>
</evidence>
<comment type="caution">
    <text evidence="2">The sequence shown here is derived from an EMBL/GenBank/DDBJ whole genome shotgun (WGS) entry which is preliminary data.</text>
</comment>
<organism evidence="2">
    <name type="scientific">Brassica cretica</name>
    <name type="common">Mustard</name>
    <dbReference type="NCBI Taxonomy" id="69181"/>
    <lineage>
        <taxon>Eukaryota</taxon>
        <taxon>Viridiplantae</taxon>
        <taxon>Streptophyta</taxon>
        <taxon>Embryophyta</taxon>
        <taxon>Tracheophyta</taxon>
        <taxon>Spermatophyta</taxon>
        <taxon>Magnoliopsida</taxon>
        <taxon>eudicotyledons</taxon>
        <taxon>Gunneridae</taxon>
        <taxon>Pentapetalae</taxon>
        <taxon>rosids</taxon>
        <taxon>malvids</taxon>
        <taxon>Brassicales</taxon>
        <taxon>Brassicaceae</taxon>
        <taxon>Brassiceae</taxon>
        <taxon>Brassica</taxon>
    </lineage>
</organism>
<name>A0A8S9GUQ9_BRACR</name>
<feature type="region of interest" description="Disordered" evidence="1">
    <location>
        <begin position="1"/>
        <end position="56"/>
    </location>
</feature>
<protein>
    <submittedName>
        <fullName evidence="2">Uncharacterized protein</fullName>
    </submittedName>
</protein>
<gene>
    <name evidence="2" type="ORF">F2Q70_00020507</name>
</gene>